<protein>
    <submittedName>
        <fullName evidence="3">Uncharacterized protein</fullName>
    </submittedName>
</protein>
<accession>A0A1Y1UF04</accession>
<evidence type="ECO:0000313" key="4">
    <source>
        <dbReference type="Proteomes" id="UP000193218"/>
    </source>
</evidence>
<feature type="region of interest" description="Disordered" evidence="2">
    <location>
        <begin position="1"/>
        <end position="37"/>
    </location>
</feature>
<feature type="compositionally biased region" description="Polar residues" evidence="2">
    <location>
        <begin position="1"/>
        <end position="18"/>
    </location>
</feature>
<organism evidence="3 4">
    <name type="scientific">Kockovaella imperatae</name>
    <dbReference type="NCBI Taxonomy" id="4999"/>
    <lineage>
        <taxon>Eukaryota</taxon>
        <taxon>Fungi</taxon>
        <taxon>Dikarya</taxon>
        <taxon>Basidiomycota</taxon>
        <taxon>Agaricomycotina</taxon>
        <taxon>Tremellomycetes</taxon>
        <taxon>Tremellales</taxon>
        <taxon>Cuniculitremaceae</taxon>
        <taxon>Kockovaella</taxon>
    </lineage>
</organism>
<keyword evidence="1" id="KW-0175">Coiled coil</keyword>
<proteinExistence type="predicted"/>
<name>A0A1Y1UF04_9TREE</name>
<sequence length="146" mass="16607">MGTSFFPTTSNTSKQPQSDHAYKTPPRQMMQPASKRSRTIAYSCGRCEDLQEDLNSICQAQDRAKQKLKTEKQLRVQAEEKLRDVEAKAQDLSDQLDELKISLQQAQLRLARVKELCDEHVEEQAKGEEDADLVPCSEHEESLSLD</sequence>
<dbReference type="GeneID" id="33557725"/>
<reference evidence="3 4" key="1">
    <citation type="submission" date="2017-03" db="EMBL/GenBank/DDBJ databases">
        <title>Widespread Adenine N6-methylation of Active Genes in Fungi.</title>
        <authorList>
            <consortium name="DOE Joint Genome Institute"/>
            <person name="Mondo S.J."/>
            <person name="Dannebaum R.O."/>
            <person name="Kuo R.C."/>
            <person name="Louie K.B."/>
            <person name="Bewick A.J."/>
            <person name="Labutti K."/>
            <person name="Haridas S."/>
            <person name="Kuo A."/>
            <person name="Salamov A."/>
            <person name="Ahrendt S.R."/>
            <person name="Lau R."/>
            <person name="Bowen B.P."/>
            <person name="Lipzen A."/>
            <person name="Sullivan W."/>
            <person name="Andreopoulos W.B."/>
            <person name="Clum A."/>
            <person name="Lindquist E."/>
            <person name="Daum C."/>
            <person name="Northen T.R."/>
            <person name="Ramamoorthy G."/>
            <person name="Schmitz R.J."/>
            <person name="Gryganskyi A."/>
            <person name="Culley D."/>
            <person name="Magnuson J."/>
            <person name="James T.Y."/>
            <person name="O'Malley M.A."/>
            <person name="Stajich J.E."/>
            <person name="Spatafora J.W."/>
            <person name="Visel A."/>
            <person name="Grigoriev I.V."/>
        </authorList>
    </citation>
    <scope>NUCLEOTIDE SEQUENCE [LARGE SCALE GENOMIC DNA]</scope>
    <source>
        <strain evidence="3 4">NRRL Y-17943</strain>
    </source>
</reference>
<keyword evidence="4" id="KW-1185">Reference proteome</keyword>
<dbReference type="AlphaFoldDB" id="A0A1Y1UF04"/>
<gene>
    <name evidence="3" type="ORF">BD324DRAFT_626646</name>
</gene>
<evidence type="ECO:0000313" key="3">
    <source>
        <dbReference type="EMBL" id="ORX36640.1"/>
    </source>
</evidence>
<dbReference type="RefSeq" id="XP_021870709.1">
    <property type="nucleotide sequence ID" value="XM_022015916.1"/>
</dbReference>
<dbReference type="EMBL" id="NBSH01000007">
    <property type="protein sequence ID" value="ORX36640.1"/>
    <property type="molecule type" value="Genomic_DNA"/>
</dbReference>
<feature type="compositionally biased region" description="Basic and acidic residues" evidence="2">
    <location>
        <begin position="137"/>
        <end position="146"/>
    </location>
</feature>
<evidence type="ECO:0000256" key="2">
    <source>
        <dbReference type="SAM" id="MobiDB-lite"/>
    </source>
</evidence>
<evidence type="ECO:0000256" key="1">
    <source>
        <dbReference type="SAM" id="Coils"/>
    </source>
</evidence>
<dbReference type="Proteomes" id="UP000193218">
    <property type="component" value="Unassembled WGS sequence"/>
</dbReference>
<comment type="caution">
    <text evidence="3">The sequence shown here is derived from an EMBL/GenBank/DDBJ whole genome shotgun (WGS) entry which is preliminary data.</text>
</comment>
<feature type="region of interest" description="Disordered" evidence="2">
    <location>
        <begin position="123"/>
        <end position="146"/>
    </location>
</feature>
<feature type="coiled-coil region" evidence="1">
    <location>
        <begin position="47"/>
        <end position="123"/>
    </location>
</feature>
<dbReference type="InParanoid" id="A0A1Y1UF04"/>